<dbReference type="GO" id="GO:0005886">
    <property type="term" value="C:plasma membrane"/>
    <property type="evidence" value="ECO:0007669"/>
    <property type="project" value="TreeGrafter"/>
</dbReference>
<dbReference type="InterPro" id="IPR003660">
    <property type="entry name" value="HAMP_dom"/>
</dbReference>
<dbReference type="CDD" id="cd06225">
    <property type="entry name" value="HAMP"/>
    <property type="match status" value="1"/>
</dbReference>
<organism evidence="7 8">
    <name type="scientific">Leisingera aquaemixtae</name>
    <dbReference type="NCBI Taxonomy" id="1396826"/>
    <lineage>
        <taxon>Bacteria</taxon>
        <taxon>Pseudomonadati</taxon>
        <taxon>Pseudomonadota</taxon>
        <taxon>Alphaproteobacteria</taxon>
        <taxon>Rhodobacterales</taxon>
        <taxon>Roseobacteraceae</taxon>
        <taxon>Leisingera</taxon>
    </lineage>
</organism>
<feature type="domain" description="HAMP" evidence="6">
    <location>
        <begin position="387"/>
        <end position="440"/>
    </location>
</feature>
<keyword evidence="7" id="KW-0675">Receptor</keyword>
<evidence type="ECO:0000256" key="2">
    <source>
        <dbReference type="ARBA" id="ARBA00022500"/>
    </source>
</evidence>
<keyword evidence="2" id="KW-0145">Chemotaxis</keyword>
<evidence type="ECO:0000256" key="1">
    <source>
        <dbReference type="ARBA" id="ARBA00004370"/>
    </source>
</evidence>
<dbReference type="SMART" id="SM00283">
    <property type="entry name" value="MA"/>
    <property type="match status" value="1"/>
</dbReference>
<protein>
    <submittedName>
        <fullName evidence="7">Aspartate chemoreceptor protein</fullName>
    </submittedName>
</protein>
<dbReference type="PROSITE" id="PS50111">
    <property type="entry name" value="CHEMOTAXIS_TRANSDUC_2"/>
    <property type="match status" value="1"/>
</dbReference>
<keyword evidence="4" id="KW-0807">Transducer</keyword>
<dbReference type="SUPFAM" id="SSF158472">
    <property type="entry name" value="HAMP domain-like"/>
    <property type="match status" value="1"/>
</dbReference>
<dbReference type="InterPro" id="IPR051310">
    <property type="entry name" value="MCP_chemotaxis"/>
</dbReference>
<dbReference type="GO" id="GO:0004888">
    <property type="term" value="F:transmembrane signaling receptor activity"/>
    <property type="evidence" value="ECO:0007669"/>
    <property type="project" value="InterPro"/>
</dbReference>
<dbReference type="EMBL" id="CYSR01000011">
    <property type="protein sequence ID" value="CUH99345.1"/>
    <property type="molecule type" value="Genomic_DNA"/>
</dbReference>
<accession>A0A0P1H867</accession>
<dbReference type="SMART" id="SM00304">
    <property type="entry name" value="HAMP"/>
    <property type="match status" value="2"/>
</dbReference>
<dbReference type="PANTHER" id="PTHR43531:SF11">
    <property type="entry name" value="METHYL-ACCEPTING CHEMOTAXIS PROTEIN 3"/>
    <property type="match status" value="1"/>
</dbReference>
<dbReference type="CDD" id="cd19410">
    <property type="entry name" value="HK9-like_sensor"/>
    <property type="match status" value="2"/>
</dbReference>
<dbReference type="Gene3D" id="1.10.287.950">
    <property type="entry name" value="Methyl-accepting chemotaxis protein"/>
    <property type="match status" value="1"/>
</dbReference>
<comment type="similarity">
    <text evidence="3">Belongs to the methyl-accepting chemotaxis (MCP) protein family.</text>
</comment>
<feature type="domain" description="HAMP" evidence="6">
    <location>
        <begin position="450"/>
        <end position="502"/>
    </location>
</feature>
<dbReference type="Pfam" id="PF00672">
    <property type="entry name" value="HAMP"/>
    <property type="match status" value="1"/>
</dbReference>
<dbReference type="STRING" id="1396826.PHA8399_01463"/>
<feature type="domain" description="Methyl-accepting transducer" evidence="5">
    <location>
        <begin position="507"/>
        <end position="736"/>
    </location>
</feature>
<evidence type="ECO:0000259" key="5">
    <source>
        <dbReference type="PROSITE" id="PS50111"/>
    </source>
</evidence>
<evidence type="ECO:0000313" key="7">
    <source>
        <dbReference type="EMBL" id="CUH99345.1"/>
    </source>
</evidence>
<dbReference type="Gene3D" id="6.10.340.10">
    <property type="match status" value="1"/>
</dbReference>
<evidence type="ECO:0000313" key="8">
    <source>
        <dbReference type="Proteomes" id="UP000051326"/>
    </source>
</evidence>
<dbReference type="InterPro" id="IPR004090">
    <property type="entry name" value="Chemotax_Me-accpt_rcpt"/>
</dbReference>
<dbReference type="PRINTS" id="PR00260">
    <property type="entry name" value="CHEMTRNSDUCR"/>
</dbReference>
<comment type="subcellular location">
    <subcellularLocation>
        <location evidence="1">Membrane</location>
    </subcellularLocation>
</comment>
<proteinExistence type="inferred from homology"/>
<dbReference type="FunFam" id="1.10.287.950:FF:000001">
    <property type="entry name" value="Methyl-accepting chemotaxis sensory transducer"/>
    <property type="match status" value="1"/>
</dbReference>
<dbReference type="AlphaFoldDB" id="A0A0P1H867"/>
<dbReference type="GO" id="GO:0006935">
    <property type="term" value="P:chemotaxis"/>
    <property type="evidence" value="ECO:0007669"/>
    <property type="project" value="UniProtKB-KW"/>
</dbReference>
<dbReference type="SUPFAM" id="SSF58104">
    <property type="entry name" value="Methyl-accepting chemotaxis protein (MCP) signaling domain"/>
    <property type="match status" value="1"/>
</dbReference>
<reference evidence="7 8" key="1">
    <citation type="submission" date="2015-09" db="EMBL/GenBank/DDBJ databases">
        <authorList>
            <consortium name="Swine Surveillance"/>
        </authorList>
    </citation>
    <scope>NUCLEOTIDE SEQUENCE [LARGE SCALE GENOMIC DNA]</scope>
    <source>
        <strain evidence="7 8">CECT 8399</strain>
    </source>
</reference>
<sequence length="801" mass="86468">MKTSESTKRRNWIFKFSNWSTKAKVLVATAAPLVLTLGIGIVAQMNLAKMAETSGWVEHTQKVLKQGDTIVASAVDMETGMRGYLLAGEETFLAPYHSGETNVYSSLDSLRTTVSDNPPQVERLAEAENILREWQSEVAEQQIAMRRAIGNSQTMVDLARKVQKAEGKQYFDRFRALAAEFIEVEEKLLEQRTSEFYKLLDRGETTGATIRNAMGMVNHTHEVIEQALSIVGAAVDMETGMRGFLLAGKEEFLEPYEAGGQAIESLIQNLAETVSDNPPQVERLHEIQTVIAEWRAKIVVPMLDLRREIGNAETMDDMARLVGEERGKHFFDQFRSIMSEFASIEQTLMQERRQANVETSSNTRFLILGAVAAAVLIGAAVSLIIGSSIGNAVRAVTQSMGRLAEGDTAVEITGQSRGDEVGAMARSLNVFRNSLVREKELEEAQRARDAQQAEVVRELSGRLSDLSRGDLTANISQSFPEDYEQLRKDFNTTAATLSQTVSQVISASSSIRNGAAEISQSSDDLSNRTESQAATLEETAAALDELTASVKSAAEGARSVESIMGEARAEAENSGIIVKDAVSAMTEIEQSSAKISQIIGVIDDIAFQTNLLALNAGVEAARAGEAGRGFAVVASEVRGLAQRSADAATEIKTLINDGSKQVTHGVELVGKAGGALNNIVERVNHISQLVSDIAEGAAEQSTGLGEINTGVVQLDKVTQQNAAMVEQSTAAGHMLSGDATKLAELVARFKIREEGFANTPYDRQAAEATLGGNEWQSTEHAPSIATASVDGNAAKDMWQEF</sequence>
<dbReference type="PROSITE" id="PS50885">
    <property type="entry name" value="HAMP"/>
    <property type="match status" value="2"/>
</dbReference>
<dbReference type="InterPro" id="IPR007891">
    <property type="entry name" value="CHASE3"/>
</dbReference>
<dbReference type="CDD" id="cd11386">
    <property type="entry name" value="MCP_signal"/>
    <property type="match status" value="1"/>
</dbReference>
<dbReference type="Proteomes" id="UP000051326">
    <property type="component" value="Unassembled WGS sequence"/>
</dbReference>
<evidence type="ECO:0000256" key="3">
    <source>
        <dbReference type="ARBA" id="ARBA00029447"/>
    </source>
</evidence>
<evidence type="ECO:0000256" key="4">
    <source>
        <dbReference type="PROSITE-ProRule" id="PRU00284"/>
    </source>
</evidence>
<evidence type="ECO:0000259" key="6">
    <source>
        <dbReference type="PROSITE" id="PS50885"/>
    </source>
</evidence>
<dbReference type="PANTHER" id="PTHR43531">
    <property type="entry name" value="PROTEIN ICFG"/>
    <property type="match status" value="1"/>
</dbReference>
<gene>
    <name evidence="7" type="primary">tar_3</name>
    <name evidence="7" type="ORF">PHA8399_01463</name>
</gene>
<name>A0A0P1H867_9RHOB</name>
<dbReference type="InterPro" id="IPR004089">
    <property type="entry name" value="MCPsignal_dom"/>
</dbReference>
<dbReference type="GO" id="GO:0007165">
    <property type="term" value="P:signal transduction"/>
    <property type="evidence" value="ECO:0007669"/>
    <property type="project" value="UniProtKB-KW"/>
</dbReference>
<dbReference type="Pfam" id="PF00015">
    <property type="entry name" value="MCPsignal"/>
    <property type="match status" value="1"/>
</dbReference>
<dbReference type="Pfam" id="PF05227">
    <property type="entry name" value="CHASE3"/>
    <property type="match status" value="2"/>
</dbReference>